<dbReference type="Pfam" id="PF19877">
    <property type="entry name" value="DUF6350"/>
    <property type="match status" value="1"/>
</dbReference>
<feature type="transmembrane region" description="Helical" evidence="2">
    <location>
        <begin position="312"/>
        <end position="334"/>
    </location>
</feature>
<feature type="transmembrane region" description="Helical" evidence="2">
    <location>
        <begin position="70"/>
        <end position="90"/>
    </location>
</feature>
<feature type="transmembrane region" description="Helical" evidence="2">
    <location>
        <begin position="180"/>
        <end position="206"/>
    </location>
</feature>
<dbReference type="AlphaFoldDB" id="A0A410WA22"/>
<sequence length="495" mass="52866">MVPNSGEKTFKQRFRNYLTVAIVPNGIAVAIAIMLALLILVLSSTTLAALPATIAEIWLVANMVPAHADGITIGVLPMLPAILLGAGVSLKIRKAVGRHITLRDLGGVILSCLGVPVLLSITAWAMLLDASQVFDLSAPNVFLAILNTLLVHASAIAIGMGQKLWRSLAKHWGISADFVLIVRATWTLFLQLLALGAVLACVSLLWHHQALLQSLQPYNSQGIVALVGVCLLYVPNVAIAATSMLFGADIQIQGLSISLFDAQPPVLPPVPWFAALPVEHHAWAPLLMLLPAALMLRFAINHLASWKHLAASVAALGLMTLLATQFAGGVLGYFDTVGPTIWLSTLLAMVWFFAIGAGVLGVAALLARKAVVEPEVVEGKDEIGQEEESEQTEASEEILEGEVIEEPEHEEAGHQDVDGEAVVEEPADPEVEAPEAEDDVAEDPVTQEDVEEDVVAEKDQPDFGAEAEEALEREAEHETGEGESNTPDQPEHRDS</sequence>
<protein>
    <submittedName>
        <fullName evidence="3">Uncharacterized protein</fullName>
    </submittedName>
</protein>
<gene>
    <name evidence="3" type="ORF">CPELA_07645</name>
</gene>
<evidence type="ECO:0000256" key="2">
    <source>
        <dbReference type="SAM" id="Phobius"/>
    </source>
</evidence>
<evidence type="ECO:0000313" key="3">
    <source>
        <dbReference type="EMBL" id="QAU52789.1"/>
    </source>
</evidence>
<evidence type="ECO:0000256" key="1">
    <source>
        <dbReference type="SAM" id="MobiDB-lite"/>
    </source>
</evidence>
<keyword evidence="2" id="KW-0812">Transmembrane</keyword>
<feature type="transmembrane region" description="Helical" evidence="2">
    <location>
        <begin position="139"/>
        <end position="159"/>
    </location>
</feature>
<dbReference type="EMBL" id="CP035299">
    <property type="protein sequence ID" value="QAU52789.1"/>
    <property type="molecule type" value="Genomic_DNA"/>
</dbReference>
<feature type="region of interest" description="Disordered" evidence="1">
    <location>
        <begin position="377"/>
        <end position="495"/>
    </location>
</feature>
<name>A0A410WA22_9CORY</name>
<reference evidence="3 4" key="1">
    <citation type="submission" date="2019-01" db="EMBL/GenBank/DDBJ databases">
        <authorList>
            <person name="Ruckert C."/>
            <person name="Busche T."/>
            <person name="Kalinowski J."/>
        </authorList>
    </citation>
    <scope>NUCLEOTIDE SEQUENCE [LARGE SCALE GENOMIC DNA]</scope>
    <source>
        <strain evidence="3 4">136/3</strain>
    </source>
</reference>
<feature type="compositionally biased region" description="Acidic residues" evidence="1">
    <location>
        <begin position="418"/>
        <end position="454"/>
    </location>
</feature>
<feature type="compositionally biased region" description="Basic and acidic residues" evidence="1">
    <location>
        <begin position="470"/>
        <end position="480"/>
    </location>
</feature>
<evidence type="ECO:0000313" key="4">
    <source>
        <dbReference type="Proteomes" id="UP000288929"/>
    </source>
</evidence>
<dbReference type="InterPro" id="IPR045931">
    <property type="entry name" value="DUF6350"/>
</dbReference>
<organism evidence="3 4">
    <name type="scientific">Corynebacterium pelargi</name>
    <dbReference type="NCBI Taxonomy" id="1471400"/>
    <lineage>
        <taxon>Bacteria</taxon>
        <taxon>Bacillati</taxon>
        <taxon>Actinomycetota</taxon>
        <taxon>Actinomycetes</taxon>
        <taxon>Mycobacteriales</taxon>
        <taxon>Corynebacteriaceae</taxon>
        <taxon>Corynebacterium</taxon>
    </lineage>
</organism>
<dbReference type="Proteomes" id="UP000288929">
    <property type="component" value="Chromosome"/>
</dbReference>
<keyword evidence="2" id="KW-0472">Membrane</keyword>
<keyword evidence="4" id="KW-1185">Reference proteome</keyword>
<feature type="transmembrane region" description="Helical" evidence="2">
    <location>
        <begin position="21"/>
        <end position="50"/>
    </location>
</feature>
<feature type="transmembrane region" description="Helical" evidence="2">
    <location>
        <begin position="218"/>
        <end position="234"/>
    </location>
</feature>
<dbReference type="KEGG" id="cpeg:CPELA_07645"/>
<feature type="transmembrane region" description="Helical" evidence="2">
    <location>
        <begin position="340"/>
        <end position="366"/>
    </location>
</feature>
<feature type="compositionally biased region" description="Acidic residues" evidence="1">
    <location>
        <begin position="384"/>
        <end position="409"/>
    </location>
</feature>
<feature type="transmembrane region" description="Helical" evidence="2">
    <location>
        <begin position="102"/>
        <end position="127"/>
    </location>
</feature>
<accession>A0A410WA22</accession>
<keyword evidence="2" id="KW-1133">Transmembrane helix</keyword>
<proteinExistence type="predicted"/>